<dbReference type="Proteomes" id="UP000252008">
    <property type="component" value="Unassembled WGS sequence"/>
</dbReference>
<evidence type="ECO:0008006" key="4">
    <source>
        <dbReference type="Google" id="ProtNLM"/>
    </source>
</evidence>
<feature type="transmembrane region" description="Helical" evidence="1">
    <location>
        <begin position="136"/>
        <end position="155"/>
    </location>
</feature>
<name>A0A375YK42_MYCPF</name>
<keyword evidence="1" id="KW-0812">Transmembrane</keyword>
<dbReference type="PANTHER" id="PTHR40761">
    <property type="entry name" value="CONSERVED INTEGRAL MEMBRANE ALANINE VALINE AND LEUCINE RICH PROTEIN-RELATED"/>
    <property type="match status" value="1"/>
</dbReference>
<feature type="transmembrane region" description="Helical" evidence="1">
    <location>
        <begin position="262"/>
        <end position="281"/>
    </location>
</feature>
<feature type="transmembrane region" description="Helical" evidence="1">
    <location>
        <begin position="236"/>
        <end position="256"/>
    </location>
</feature>
<accession>A0A375YK42</accession>
<proteinExistence type="predicted"/>
<keyword evidence="1" id="KW-1133">Transmembrane helix</keyword>
<dbReference type="NCBIfam" id="NF038012">
    <property type="entry name" value="DMT_1"/>
    <property type="match status" value="1"/>
</dbReference>
<evidence type="ECO:0000256" key="1">
    <source>
        <dbReference type="SAM" id="Phobius"/>
    </source>
</evidence>
<keyword evidence="1" id="KW-0472">Membrane</keyword>
<dbReference type="EMBL" id="UEGS01000001">
    <property type="protein sequence ID" value="SRX81510.1"/>
    <property type="molecule type" value="Genomic_DNA"/>
</dbReference>
<organism evidence="2 3">
    <name type="scientific">Mycolicibacterium parafortuitum</name>
    <name type="common">Mycobacterium parafortuitum</name>
    <dbReference type="NCBI Taxonomy" id="39692"/>
    <lineage>
        <taxon>Bacteria</taxon>
        <taxon>Bacillati</taxon>
        <taxon>Actinomycetota</taxon>
        <taxon>Actinomycetes</taxon>
        <taxon>Mycobacteriales</taxon>
        <taxon>Mycobacteriaceae</taxon>
        <taxon>Mycolicibacterium</taxon>
    </lineage>
</organism>
<feature type="transmembrane region" description="Helical" evidence="1">
    <location>
        <begin position="104"/>
        <end position="124"/>
    </location>
</feature>
<dbReference type="AlphaFoldDB" id="A0A375YK42"/>
<gene>
    <name evidence="2" type="ORF">MPP7335_03262</name>
</gene>
<sequence>MAQADIAALLALLAALFIAVGDVIHQRTAHEVTDEPVGHLALFLRLLKDRTWWLGSGIAAGGFVFQAAALGFGSVLLVQALLVTSLLFALPIHARLEHRRVTRWEWVWAVLLASSVAVIVTVGNPTEGSSRASLETWAGVACVLGPILALCLWGARRWSGPAAAVSMGIVSGALWGVFAVLTKGVVHRLDVTSLAGVLELARTPEVYAWVIVAVLGTSTQQAAFRAGALTASLPTMTVVEPMVGCILGVVVLGETLNPGETGWVTLVVAVIVMVVATAALARGEASSHDPTTV</sequence>
<keyword evidence="3" id="KW-1185">Reference proteome</keyword>
<dbReference type="RefSeq" id="WP_083146764.1">
    <property type="nucleotide sequence ID" value="NZ_MVID01000043.1"/>
</dbReference>
<dbReference type="STRING" id="39692.BST38_27860"/>
<feature type="transmembrane region" description="Helical" evidence="1">
    <location>
        <begin position="63"/>
        <end position="92"/>
    </location>
</feature>
<protein>
    <recommendedName>
        <fullName evidence="4">Dehydrogenase</fullName>
    </recommendedName>
</protein>
<evidence type="ECO:0000313" key="3">
    <source>
        <dbReference type="Proteomes" id="UP000252008"/>
    </source>
</evidence>
<feature type="transmembrane region" description="Helical" evidence="1">
    <location>
        <begin position="162"/>
        <end position="186"/>
    </location>
</feature>
<reference evidence="2 3" key="1">
    <citation type="submission" date="2018-05" db="EMBL/GenBank/DDBJ databases">
        <authorList>
            <consortium name="IHU Genomes"/>
        </authorList>
    </citation>
    <scope>NUCLEOTIDE SEQUENCE [LARGE SCALE GENOMIC DNA]</scope>
    <source>
        <strain evidence="2 3">P7335</strain>
    </source>
</reference>
<evidence type="ECO:0000313" key="2">
    <source>
        <dbReference type="EMBL" id="SRX81510.1"/>
    </source>
</evidence>
<dbReference type="PANTHER" id="PTHR40761:SF1">
    <property type="entry name" value="CONSERVED INTEGRAL MEMBRANE ALANINE VALINE AND LEUCINE RICH PROTEIN-RELATED"/>
    <property type="match status" value="1"/>
</dbReference>